<dbReference type="EMBL" id="CP045921">
    <property type="protein sequence ID" value="QHN43299.1"/>
    <property type="molecule type" value="Genomic_DNA"/>
</dbReference>
<protein>
    <submittedName>
        <fullName evidence="1">DUF4357 domain-containing protein</fullName>
    </submittedName>
</protein>
<gene>
    <name evidence="1" type="ORF">GII36_05630</name>
</gene>
<proteinExistence type="predicted"/>
<organism evidence="1 2">
    <name type="scientific">Candidatus Mycosynbacter amalyticus</name>
    <dbReference type="NCBI Taxonomy" id="2665156"/>
    <lineage>
        <taxon>Bacteria</taxon>
        <taxon>Candidatus Saccharimonadota</taxon>
        <taxon>Candidatus Saccharimonadota incertae sedis</taxon>
        <taxon>Candidatus Mycosynbacter</taxon>
    </lineage>
</organism>
<dbReference type="RefSeq" id="WP_260763340.1">
    <property type="nucleotide sequence ID" value="NZ_CP045921.1"/>
</dbReference>
<evidence type="ECO:0000313" key="2">
    <source>
        <dbReference type="Proteomes" id="UP001059824"/>
    </source>
</evidence>
<dbReference type="AlphaFoldDB" id="A0A857MPX2"/>
<accession>A0A857MPX2</accession>
<sequence>MNNPQPRLIQTYLPDGTLEGIRVIELSDSSIKAFVIPRLQLKNAKVREELLRPSIYFLVSSSDSLGYIGESENFFHRVKNHDQNKQFWDVAIAIVSTTNSLEKSDVKYLESLAVERAQSGSMTIENKTVPIRNNVHEFKLHILQKILDDTQLILTSLGYDILSSPDIKEDVWYCKSKKTEARAQFRGDKFVVLQGSIIDKSHSPSWATKWSKSLAEREEIFEKYGRDLGDTVELTENVAFKSPNHAGGFATGHNINAWVTWKDESGQTMDEVMRKG</sequence>
<dbReference type="KEGG" id="mama:GII36_05630"/>
<name>A0A857MPX2_9BACT</name>
<reference evidence="1" key="1">
    <citation type="journal article" date="2021" name="Nat. Microbiol.">
        <title>Cocultivation of an ultrasmall environmental parasitic bacterium with lytic ability against bacteria associated with wastewater foams.</title>
        <authorList>
            <person name="Batinovic S."/>
            <person name="Rose J.J.A."/>
            <person name="Ratcliffe J."/>
            <person name="Seviour R.J."/>
            <person name="Petrovski S."/>
        </authorList>
    </citation>
    <scope>NUCLEOTIDE SEQUENCE</scope>
    <source>
        <strain evidence="1">JR1</strain>
    </source>
</reference>
<dbReference type="CDD" id="cd10447">
    <property type="entry name" value="GIY-YIG_unchar_2"/>
    <property type="match status" value="1"/>
</dbReference>
<dbReference type="Proteomes" id="UP001059824">
    <property type="component" value="Chromosome"/>
</dbReference>
<evidence type="ECO:0000313" key="1">
    <source>
        <dbReference type="EMBL" id="QHN43299.1"/>
    </source>
</evidence>
<keyword evidence="2" id="KW-1185">Reference proteome</keyword>